<evidence type="ECO:0000256" key="7">
    <source>
        <dbReference type="ARBA" id="ARBA00022679"/>
    </source>
</evidence>
<evidence type="ECO:0000256" key="3">
    <source>
        <dbReference type="ARBA" id="ARBA00012071"/>
    </source>
</evidence>
<dbReference type="GO" id="GO:0009029">
    <property type="term" value="F:lipid-A 4'-kinase activity"/>
    <property type="evidence" value="ECO:0007669"/>
    <property type="project" value="UniProtKB-UniRule"/>
</dbReference>
<name>A0A2A2A871_9BURK</name>
<evidence type="ECO:0000313" key="15">
    <source>
        <dbReference type="Proteomes" id="UP000217999"/>
    </source>
</evidence>
<comment type="function">
    <text evidence="1 13">Transfers the gamma-phosphate of ATP to the 4'-position of a tetraacyldisaccharide 1-phosphate intermediate (termed DS-1-P) to form tetraacyldisaccharide 1,4'-bis-phosphate (lipid IVA).</text>
</comment>
<sequence>MPLQPWIEHRWRQAAPRCHPADVLLRPLSWLYGSAMRTRRWLYAQGLLATHALPVPTVVIGNVIAGGAGKTPLTIALVQALQAQGVRVGVISRGHGRQRPPQGPDCLQVLPDSSAQTVGDEPLLIQQRTQAPVFVASQRHAAGLALLAAYPDTELLLCDDGLQHLALQRDVELCVFPDWGAGNGRLLPAGPLREPWPRPADFVLQTTPTALPVAGNRHSPHTVWPIVRQLAGHAINGRGQRLPLHHWQTPPAQDADPPPLAAVAGIAQPEAFFAMLRAHGLKPSHCIALPDHAHFAPLPTALAHWPRHAPLLCTEKDAVKLWPHWPEAWAVPLQLQLPAALPAAVLALARQRFAARSSSPRNDAMTR</sequence>
<dbReference type="PANTHER" id="PTHR42724">
    <property type="entry name" value="TETRAACYLDISACCHARIDE 4'-KINASE"/>
    <property type="match status" value="1"/>
</dbReference>
<dbReference type="HAMAP" id="MF_00409">
    <property type="entry name" value="LpxK"/>
    <property type="match status" value="1"/>
</dbReference>
<dbReference type="GO" id="GO:0009245">
    <property type="term" value="P:lipid A biosynthetic process"/>
    <property type="evidence" value="ECO:0007669"/>
    <property type="project" value="UniProtKB-UniRule"/>
</dbReference>
<comment type="caution">
    <text evidence="14">The sequence shown here is derived from an EMBL/GenBank/DDBJ whole genome shotgun (WGS) entry which is preliminary data.</text>
</comment>
<comment type="catalytic activity">
    <reaction evidence="13">
        <text>a lipid A disaccharide + ATP = a lipid IVA + ADP + H(+)</text>
        <dbReference type="Rhea" id="RHEA:67840"/>
        <dbReference type="ChEBI" id="CHEBI:15378"/>
        <dbReference type="ChEBI" id="CHEBI:30616"/>
        <dbReference type="ChEBI" id="CHEBI:176343"/>
        <dbReference type="ChEBI" id="CHEBI:176425"/>
        <dbReference type="ChEBI" id="CHEBI:456216"/>
        <dbReference type="EC" id="2.7.1.130"/>
    </reaction>
</comment>
<comment type="pathway">
    <text evidence="2 13">Glycolipid biosynthesis; lipid IV(A) biosynthesis; lipid IV(A) from (3R)-3-hydroxytetradecanoyl-[acyl-carrier-protein] and UDP-N-acetyl-alpha-D-glucosamine: step 6/6.</text>
</comment>
<protein>
    <recommendedName>
        <fullName evidence="4 13">Tetraacyldisaccharide 4'-kinase</fullName>
        <ecNumber evidence="3 13">2.7.1.130</ecNumber>
    </recommendedName>
    <alternativeName>
        <fullName evidence="12 13">Lipid A 4'-kinase</fullName>
    </alternativeName>
</protein>
<keyword evidence="9 13" id="KW-0418">Kinase</keyword>
<keyword evidence="7 13" id="KW-0808">Transferase</keyword>
<evidence type="ECO:0000256" key="10">
    <source>
        <dbReference type="ARBA" id="ARBA00022840"/>
    </source>
</evidence>
<evidence type="ECO:0000256" key="9">
    <source>
        <dbReference type="ARBA" id="ARBA00022777"/>
    </source>
</evidence>
<evidence type="ECO:0000256" key="8">
    <source>
        <dbReference type="ARBA" id="ARBA00022741"/>
    </source>
</evidence>
<keyword evidence="8 13" id="KW-0547">Nucleotide-binding</keyword>
<evidence type="ECO:0000256" key="1">
    <source>
        <dbReference type="ARBA" id="ARBA00002274"/>
    </source>
</evidence>
<organism evidence="14 15">
    <name type="scientific">Vandammella animalimorsus</name>
    <dbReference type="NCBI Taxonomy" id="2029117"/>
    <lineage>
        <taxon>Bacteria</taxon>
        <taxon>Pseudomonadati</taxon>
        <taxon>Pseudomonadota</taxon>
        <taxon>Betaproteobacteria</taxon>
        <taxon>Burkholderiales</taxon>
        <taxon>Comamonadaceae</taxon>
        <taxon>Vandammella</taxon>
    </lineage>
</organism>
<accession>A0A2A2A871</accession>
<keyword evidence="6 13" id="KW-0441">Lipid A biosynthesis</keyword>
<proteinExistence type="inferred from homology"/>
<dbReference type="Pfam" id="PF02606">
    <property type="entry name" value="LpxK"/>
    <property type="match status" value="1"/>
</dbReference>
<dbReference type="Proteomes" id="UP000217999">
    <property type="component" value="Unassembled WGS sequence"/>
</dbReference>
<reference evidence="14 15" key="1">
    <citation type="submission" date="2017-08" db="EMBL/GenBank/DDBJ databases">
        <title>WGS of Clinical strains of the CDC Group NO-1 linked to zoonotic infections in humans.</title>
        <authorList>
            <person name="Bernier A.-M."/>
            <person name="Bernard K."/>
        </authorList>
    </citation>
    <scope>NUCLEOTIDE SEQUENCE [LARGE SCALE GENOMIC DNA]</scope>
    <source>
        <strain evidence="14 15">NML03-0146</strain>
    </source>
</reference>
<dbReference type="InterPro" id="IPR003758">
    <property type="entry name" value="LpxK"/>
</dbReference>
<dbReference type="UniPathway" id="UPA00359">
    <property type="reaction ID" value="UER00482"/>
</dbReference>
<keyword evidence="5 13" id="KW-0444">Lipid biosynthesis</keyword>
<evidence type="ECO:0000256" key="2">
    <source>
        <dbReference type="ARBA" id="ARBA00004870"/>
    </source>
</evidence>
<dbReference type="EC" id="2.7.1.130" evidence="3 13"/>
<gene>
    <name evidence="13" type="primary">lpxK</name>
    <name evidence="14" type="ORF">CK620_09665</name>
</gene>
<feature type="binding site" evidence="13">
    <location>
        <begin position="64"/>
        <end position="71"/>
    </location>
    <ligand>
        <name>ATP</name>
        <dbReference type="ChEBI" id="CHEBI:30616"/>
    </ligand>
</feature>
<dbReference type="InterPro" id="IPR027417">
    <property type="entry name" value="P-loop_NTPase"/>
</dbReference>
<dbReference type="GO" id="GO:0009244">
    <property type="term" value="P:lipopolysaccharide core region biosynthetic process"/>
    <property type="evidence" value="ECO:0007669"/>
    <property type="project" value="TreeGrafter"/>
</dbReference>
<evidence type="ECO:0000313" key="14">
    <source>
        <dbReference type="EMBL" id="PAT33938.1"/>
    </source>
</evidence>
<evidence type="ECO:0000256" key="11">
    <source>
        <dbReference type="ARBA" id="ARBA00023098"/>
    </source>
</evidence>
<evidence type="ECO:0000256" key="5">
    <source>
        <dbReference type="ARBA" id="ARBA00022516"/>
    </source>
</evidence>
<keyword evidence="10 13" id="KW-0067">ATP-binding</keyword>
<dbReference type="RefSeq" id="WP_095550144.1">
    <property type="nucleotide sequence ID" value="NZ_NSJF01000005.1"/>
</dbReference>
<dbReference type="AlphaFoldDB" id="A0A2A2A871"/>
<dbReference type="NCBIfam" id="TIGR00682">
    <property type="entry name" value="lpxK"/>
    <property type="match status" value="1"/>
</dbReference>
<evidence type="ECO:0000256" key="12">
    <source>
        <dbReference type="ARBA" id="ARBA00029757"/>
    </source>
</evidence>
<keyword evidence="11 13" id="KW-0443">Lipid metabolism</keyword>
<dbReference type="GO" id="GO:0005524">
    <property type="term" value="F:ATP binding"/>
    <property type="evidence" value="ECO:0007669"/>
    <property type="project" value="UniProtKB-UniRule"/>
</dbReference>
<dbReference type="EMBL" id="NSJF01000005">
    <property type="protein sequence ID" value="PAT33938.1"/>
    <property type="molecule type" value="Genomic_DNA"/>
</dbReference>
<evidence type="ECO:0000256" key="4">
    <source>
        <dbReference type="ARBA" id="ARBA00016436"/>
    </source>
</evidence>
<dbReference type="SUPFAM" id="SSF52540">
    <property type="entry name" value="P-loop containing nucleoside triphosphate hydrolases"/>
    <property type="match status" value="1"/>
</dbReference>
<dbReference type="GO" id="GO:0005886">
    <property type="term" value="C:plasma membrane"/>
    <property type="evidence" value="ECO:0007669"/>
    <property type="project" value="TreeGrafter"/>
</dbReference>
<evidence type="ECO:0000256" key="6">
    <source>
        <dbReference type="ARBA" id="ARBA00022556"/>
    </source>
</evidence>
<evidence type="ECO:0000256" key="13">
    <source>
        <dbReference type="HAMAP-Rule" id="MF_00409"/>
    </source>
</evidence>
<comment type="similarity">
    <text evidence="13">Belongs to the LpxK family.</text>
</comment>
<dbReference type="PANTHER" id="PTHR42724:SF1">
    <property type="entry name" value="TETRAACYLDISACCHARIDE 4'-KINASE, MITOCHONDRIAL-RELATED"/>
    <property type="match status" value="1"/>
</dbReference>